<comment type="subcellular location">
    <subcellularLocation>
        <location evidence="7">Cell membrane</location>
        <topology evidence="7">Multi-pass membrane protein</topology>
    </subcellularLocation>
    <subcellularLocation>
        <location evidence="1">Membrane</location>
        <topology evidence="1">Multi-pass membrane protein</topology>
    </subcellularLocation>
</comment>
<feature type="transmembrane region" description="Helical" evidence="7">
    <location>
        <begin position="126"/>
        <end position="142"/>
    </location>
</feature>
<dbReference type="RefSeq" id="WP_377683571.1">
    <property type="nucleotide sequence ID" value="NZ_JBHMDZ010000001.1"/>
</dbReference>
<evidence type="ECO:0000256" key="5">
    <source>
        <dbReference type="ARBA" id="ARBA00023004"/>
    </source>
</evidence>
<comment type="similarity">
    <text evidence="7">Belongs to the MsrQ family.</text>
</comment>
<organism evidence="9 10">
    <name type="scientific">Paracoccus cavernae</name>
    <dbReference type="NCBI Taxonomy" id="1571207"/>
    <lineage>
        <taxon>Bacteria</taxon>
        <taxon>Pseudomonadati</taxon>
        <taxon>Pseudomonadota</taxon>
        <taxon>Alphaproteobacteria</taxon>
        <taxon>Rhodobacterales</taxon>
        <taxon>Paracoccaceae</taxon>
        <taxon>Paracoccus</taxon>
    </lineage>
</organism>
<feature type="transmembrane region" description="Helical" evidence="7">
    <location>
        <begin position="163"/>
        <end position="178"/>
    </location>
</feature>
<dbReference type="HAMAP" id="MF_01207">
    <property type="entry name" value="MsrQ"/>
    <property type="match status" value="1"/>
</dbReference>
<comment type="subunit">
    <text evidence="7">Heterodimer of a catalytic subunit (MsrP) and a heme-binding subunit (MsrQ).</text>
</comment>
<feature type="domain" description="Ferric oxidoreductase" evidence="8">
    <location>
        <begin position="62"/>
        <end position="172"/>
    </location>
</feature>
<keyword evidence="5 7" id="KW-0408">Iron</keyword>
<evidence type="ECO:0000313" key="10">
    <source>
        <dbReference type="Proteomes" id="UP001243846"/>
    </source>
</evidence>
<keyword evidence="7" id="KW-0285">Flavoprotein</keyword>
<reference evidence="10" key="1">
    <citation type="journal article" date="2019" name="Int. J. Syst. Evol. Microbiol.">
        <title>The Global Catalogue of Microorganisms (GCM) 10K type strain sequencing project: providing services to taxonomists for standard genome sequencing and annotation.</title>
        <authorList>
            <consortium name="The Broad Institute Genomics Platform"/>
            <consortium name="The Broad Institute Genome Sequencing Center for Infectious Disease"/>
            <person name="Wu L."/>
            <person name="Ma J."/>
        </authorList>
    </citation>
    <scope>NUCLEOTIDE SEQUENCE [LARGE SCALE GENOMIC DNA]</scope>
    <source>
        <strain evidence="10">CECT 8482</strain>
    </source>
</reference>
<keyword evidence="6 7" id="KW-0472">Membrane</keyword>
<feature type="transmembrane region" description="Helical" evidence="7">
    <location>
        <begin position="92"/>
        <end position="114"/>
    </location>
</feature>
<name>A0ABT8D8T8_9RHOB</name>
<dbReference type="PANTHER" id="PTHR36964:SF1">
    <property type="entry name" value="PROTEIN-METHIONINE-SULFOXIDE REDUCTASE HEME-BINDING SUBUNIT MSRQ"/>
    <property type="match status" value="1"/>
</dbReference>
<evidence type="ECO:0000256" key="1">
    <source>
        <dbReference type="ARBA" id="ARBA00004141"/>
    </source>
</evidence>
<evidence type="ECO:0000256" key="2">
    <source>
        <dbReference type="ARBA" id="ARBA00022448"/>
    </source>
</evidence>
<dbReference type="PANTHER" id="PTHR36964">
    <property type="entry name" value="PROTEIN-METHIONINE-SULFOXIDE REDUCTASE HEME-BINDING SUBUNIT MSRQ"/>
    <property type="match status" value="1"/>
</dbReference>
<feature type="transmembrane region" description="Helical" evidence="7">
    <location>
        <begin position="184"/>
        <end position="203"/>
    </location>
</feature>
<keyword evidence="4 7" id="KW-1133">Transmembrane helix</keyword>
<comment type="cofactor">
    <cofactor evidence="7">
        <name>heme b</name>
        <dbReference type="ChEBI" id="CHEBI:60344"/>
    </cofactor>
    <text evidence="7">Binds 1 heme b (iron(II)-protoporphyrin IX) group per subunit.</text>
</comment>
<dbReference type="EMBL" id="JAUFRC010000001">
    <property type="protein sequence ID" value="MDN3712905.1"/>
    <property type="molecule type" value="Genomic_DNA"/>
</dbReference>
<comment type="caution">
    <text evidence="9">The sequence shown here is derived from an EMBL/GenBank/DDBJ whole genome shotgun (WGS) entry which is preliminary data.</text>
</comment>
<gene>
    <name evidence="7" type="primary">msrQ</name>
    <name evidence="9" type="ORF">QWZ10_16220</name>
</gene>
<evidence type="ECO:0000256" key="3">
    <source>
        <dbReference type="ARBA" id="ARBA00022692"/>
    </source>
</evidence>
<keyword evidence="7" id="KW-0288">FMN</keyword>
<dbReference type="Pfam" id="PF01794">
    <property type="entry name" value="Ferric_reduct"/>
    <property type="match status" value="1"/>
</dbReference>
<proteinExistence type="inferred from homology"/>
<dbReference type="Proteomes" id="UP001243846">
    <property type="component" value="Unassembled WGS sequence"/>
</dbReference>
<evidence type="ECO:0000313" key="9">
    <source>
        <dbReference type="EMBL" id="MDN3712905.1"/>
    </source>
</evidence>
<keyword evidence="7" id="KW-0249">Electron transport</keyword>
<keyword evidence="7" id="KW-0349">Heme</keyword>
<sequence>MRPLAFARPAAQRLNALLRHVPVGAVWLAGLLPLALLVWDTVAANLGVEPIREIEHRLGLTALYFLIGGLAVTPALRLFGLNLIRYRRAIGLLAFAYLCLHMLAWAVMDMGLLWGQMARDVVKRPYLLFGMAAFLALLPLALTSNDLSIRKMGGQAWRRLHRLVYPAAVLACVHYLWVGKVITLSPALWLAVVLGLLIIRPILS</sequence>
<evidence type="ECO:0000256" key="6">
    <source>
        <dbReference type="ARBA" id="ARBA00023136"/>
    </source>
</evidence>
<dbReference type="InterPro" id="IPR013130">
    <property type="entry name" value="Fe3_Rdtase_TM_dom"/>
</dbReference>
<evidence type="ECO:0000256" key="7">
    <source>
        <dbReference type="HAMAP-Rule" id="MF_01207"/>
    </source>
</evidence>
<keyword evidence="3 7" id="KW-0812">Transmembrane</keyword>
<keyword evidence="7" id="KW-1003">Cell membrane</keyword>
<evidence type="ECO:0000259" key="8">
    <source>
        <dbReference type="Pfam" id="PF01794"/>
    </source>
</evidence>
<keyword evidence="7" id="KW-0479">Metal-binding</keyword>
<keyword evidence="10" id="KW-1185">Reference proteome</keyword>
<comment type="function">
    <text evidence="7">Part of the MsrPQ system that repairs oxidized periplasmic proteins containing methionine sulfoxide residues (Met-O), using respiratory chain electrons. Thus protects these proteins from oxidative-stress damage caused by reactive species of oxygen and chlorine generated by the host defense mechanisms. MsrPQ is essential for the maintenance of envelope integrity under bleach stress, rescuing a wide series of structurally unrelated periplasmic proteins from methionine oxidation. MsrQ provides electrons for reduction to the reductase catalytic subunit MsrP, using the quinone pool of the respiratory chain.</text>
</comment>
<dbReference type="InterPro" id="IPR022837">
    <property type="entry name" value="MsrQ-like"/>
</dbReference>
<keyword evidence="2 7" id="KW-0813">Transport</keyword>
<comment type="cofactor">
    <cofactor evidence="7">
        <name>FMN</name>
        <dbReference type="ChEBI" id="CHEBI:58210"/>
    </cofactor>
    <text evidence="7">Binds 1 FMN per subunit.</text>
</comment>
<evidence type="ECO:0000256" key="4">
    <source>
        <dbReference type="ARBA" id="ARBA00022989"/>
    </source>
</evidence>
<feature type="transmembrane region" description="Helical" evidence="7">
    <location>
        <begin position="59"/>
        <end position="80"/>
    </location>
</feature>
<protein>
    <recommendedName>
        <fullName evidence="7">Protein-methionine-sulfoxide reductase heme-binding subunit MsrQ</fullName>
    </recommendedName>
    <alternativeName>
        <fullName evidence="7">Flavocytochrome MsrQ</fullName>
    </alternativeName>
</protein>
<feature type="transmembrane region" description="Helical" evidence="7">
    <location>
        <begin position="21"/>
        <end position="39"/>
    </location>
</feature>
<accession>A0ABT8D8T8</accession>